<dbReference type="InterPro" id="IPR017938">
    <property type="entry name" value="Riboflavin_synthase-like_b-brl"/>
</dbReference>
<comment type="cofactor">
    <cofactor evidence="1">
        <name>FAD</name>
        <dbReference type="ChEBI" id="CHEBI:57692"/>
    </cofactor>
</comment>
<dbReference type="InterPro" id="IPR001433">
    <property type="entry name" value="OxRdtase_FAD/NAD-bd"/>
</dbReference>
<gene>
    <name evidence="11" type="ORF">SAMN06265380_1161</name>
</gene>
<dbReference type="InterPro" id="IPR050415">
    <property type="entry name" value="MRET"/>
</dbReference>
<dbReference type="Pfam" id="PF00111">
    <property type="entry name" value="Fer2"/>
    <property type="match status" value="1"/>
</dbReference>
<dbReference type="OrthoDB" id="9792185at2"/>
<dbReference type="Gene3D" id="3.40.50.80">
    <property type="entry name" value="Nucleotide-binding domain of ferredoxin-NADP reductase (FNR) module"/>
    <property type="match status" value="1"/>
</dbReference>
<evidence type="ECO:0000256" key="3">
    <source>
        <dbReference type="ARBA" id="ARBA00022714"/>
    </source>
</evidence>
<evidence type="ECO:0000259" key="9">
    <source>
        <dbReference type="PROSITE" id="PS51085"/>
    </source>
</evidence>
<evidence type="ECO:0000256" key="6">
    <source>
        <dbReference type="ARBA" id="ARBA00023002"/>
    </source>
</evidence>
<keyword evidence="3" id="KW-0001">2Fe-2S</keyword>
<dbReference type="Gene3D" id="3.10.20.30">
    <property type="match status" value="1"/>
</dbReference>
<evidence type="ECO:0000256" key="7">
    <source>
        <dbReference type="ARBA" id="ARBA00023004"/>
    </source>
</evidence>
<dbReference type="PROSITE" id="PS51085">
    <property type="entry name" value="2FE2S_FER_2"/>
    <property type="match status" value="1"/>
</dbReference>
<keyword evidence="5" id="KW-0274">FAD</keyword>
<dbReference type="PROSITE" id="PS51384">
    <property type="entry name" value="FAD_FR"/>
    <property type="match status" value="1"/>
</dbReference>
<dbReference type="CDD" id="cd00207">
    <property type="entry name" value="fer2"/>
    <property type="match status" value="1"/>
</dbReference>
<dbReference type="InterPro" id="IPR039261">
    <property type="entry name" value="FNR_nucleotide-bd"/>
</dbReference>
<protein>
    <submittedName>
        <fullName evidence="11">Ring-1,2-phenylacetyl-CoA epoxidase subunit PaaE</fullName>
    </submittedName>
</protein>
<evidence type="ECO:0000256" key="8">
    <source>
        <dbReference type="ARBA" id="ARBA00023014"/>
    </source>
</evidence>
<reference evidence="11 12" key="1">
    <citation type="submission" date="2017-05" db="EMBL/GenBank/DDBJ databases">
        <authorList>
            <person name="Varghese N."/>
            <person name="Submissions S."/>
        </authorList>
    </citation>
    <scope>NUCLEOTIDE SEQUENCE [LARGE SCALE GENOMIC DNA]</scope>
    <source>
        <strain evidence="11 12">DSM 28009</strain>
    </source>
</reference>
<dbReference type="SUPFAM" id="SSF63380">
    <property type="entry name" value="Riboflavin synthase domain-like"/>
    <property type="match status" value="1"/>
</dbReference>
<proteinExistence type="predicted"/>
<dbReference type="EMBL" id="FXTE01000016">
    <property type="protein sequence ID" value="SMO90343.1"/>
    <property type="molecule type" value="Genomic_DNA"/>
</dbReference>
<evidence type="ECO:0000256" key="4">
    <source>
        <dbReference type="ARBA" id="ARBA00022723"/>
    </source>
</evidence>
<keyword evidence="8" id="KW-0411">Iron-sulfur</keyword>
<evidence type="ECO:0000256" key="5">
    <source>
        <dbReference type="ARBA" id="ARBA00022827"/>
    </source>
</evidence>
<dbReference type="GO" id="GO:0046872">
    <property type="term" value="F:metal ion binding"/>
    <property type="evidence" value="ECO:0007669"/>
    <property type="project" value="UniProtKB-KW"/>
</dbReference>
<dbReference type="SUPFAM" id="SSF52343">
    <property type="entry name" value="Ferredoxin reductase-like, C-terminal NADP-linked domain"/>
    <property type="match status" value="1"/>
</dbReference>
<evidence type="ECO:0000259" key="10">
    <source>
        <dbReference type="PROSITE" id="PS51384"/>
    </source>
</evidence>
<evidence type="ECO:0000313" key="11">
    <source>
        <dbReference type="EMBL" id="SMO90343.1"/>
    </source>
</evidence>
<name>A0A521F2E7_9RHOB</name>
<organism evidence="11 12">
    <name type="scientific">Ruegeria faecimaris</name>
    <dbReference type="NCBI Taxonomy" id="686389"/>
    <lineage>
        <taxon>Bacteria</taxon>
        <taxon>Pseudomonadati</taxon>
        <taxon>Pseudomonadota</taxon>
        <taxon>Alphaproteobacteria</taxon>
        <taxon>Rhodobacterales</taxon>
        <taxon>Roseobacteraceae</taxon>
        <taxon>Ruegeria</taxon>
    </lineage>
</organism>
<keyword evidence="4" id="KW-0479">Metal-binding</keyword>
<dbReference type="InterPro" id="IPR001041">
    <property type="entry name" value="2Fe-2S_ferredoxin-type"/>
</dbReference>
<dbReference type="GO" id="GO:0016491">
    <property type="term" value="F:oxidoreductase activity"/>
    <property type="evidence" value="ECO:0007669"/>
    <property type="project" value="UniProtKB-KW"/>
</dbReference>
<dbReference type="RefSeq" id="WP_142639670.1">
    <property type="nucleotide sequence ID" value="NZ_FXTE01000016.1"/>
</dbReference>
<dbReference type="Pfam" id="PF00175">
    <property type="entry name" value="NAD_binding_1"/>
    <property type="match status" value="1"/>
</dbReference>
<keyword evidence="12" id="KW-1185">Reference proteome</keyword>
<dbReference type="PANTHER" id="PTHR47354">
    <property type="entry name" value="NADH OXIDOREDUCTASE HCR"/>
    <property type="match status" value="1"/>
</dbReference>
<dbReference type="Pfam" id="PF00970">
    <property type="entry name" value="FAD_binding_6"/>
    <property type="match status" value="1"/>
</dbReference>
<dbReference type="Gene3D" id="2.40.30.10">
    <property type="entry name" value="Translation factors"/>
    <property type="match status" value="1"/>
</dbReference>
<dbReference type="InterPro" id="IPR008333">
    <property type="entry name" value="Cbr1-like_FAD-bd_dom"/>
</dbReference>
<dbReference type="Proteomes" id="UP000319555">
    <property type="component" value="Unassembled WGS sequence"/>
</dbReference>
<keyword evidence="2" id="KW-0285">Flavoprotein</keyword>
<dbReference type="InterPro" id="IPR012675">
    <property type="entry name" value="Beta-grasp_dom_sf"/>
</dbReference>
<dbReference type="SUPFAM" id="SSF54292">
    <property type="entry name" value="2Fe-2S ferredoxin-like"/>
    <property type="match status" value="1"/>
</dbReference>
<dbReference type="PANTHER" id="PTHR47354:SF8">
    <property type="entry name" value="1,2-PHENYLACETYL-COA EPOXIDASE, SUBUNIT E"/>
    <property type="match status" value="1"/>
</dbReference>
<dbReference type="CDD" id="cd06214">
    <property type="entry name" value="PA_degradation_oxidoreductase_like"/>
    <property type="match status" value="1"/>
</dbReference>
<dbReference type="PROSITE" id="PS00197">
    <property type="entry name" value="2FE2S_FER_1"/>
    <property type="match status" value="1"/>
</dbReference>
<dbReference type="InterPro" id="IPR017927">
    <property type="entry name" value="FAD-bd_FR_type"/>
</dbReference>
<evidence type="ECO:0000256" key="1">
    <source>
        <dbReference type="ARBA" id="ARBA00001974"/>
    </source>
</evidence>
<dbReference type="AlphaFoldDB" id="A0A521F2E7"/>
<dbReference type="GO" id="GO:0051537">
    <property type="term" value="F:2 iron, 2 sulfur cluster binding"/>
    <property type="evidence" value="ECO:0007669"/>
    <property type="project" value="UniProtKB-KW"/>
</dbReference>
<feature type="domain" description="FAD-binding FR-type" evidence="10">
    <location>
        <begin position="3"/>
        <end position="107"/>
    </location>
</feature>
<dbReference type="InterPro" id="IPR036010">
    <property type="entry name" value="2Fe-2S_ferredoxin-like_sf"/>
</dbReference>
<keyword evidence="6" id="KW-0560">Oxidoreductase</keyword>
<dbReference type="GO" id="GO:0050660">
    <property type="term" value="F:flavin adenine dinucleotide binding"/>
    <property type="evidence" value="ECO:0007669"/>
    <property type="project" value="TreeGrafter"/>
</dbReference>
<dbReference type="InterPro" id="IPR006058">
    <property type="entry name" value="2Fe2S_fd_BS"/>
</dbReference>
<sequence length="352" mass="37930">MNPDFFSLKISEIRPEINGKATSVTFDLPTSLAETFCWQAGQHVTLRFHLNEKEQRRSYTISNPPGALLRITVKRVAGGLVSNHIGDHLKPGDTVDVMPPFGQFSLTPDPLKRRTHYFFGAGSGITPLFAMINAVLEKEPHSVAHLIYGNADCESIIFGEELDILKTDHVVRFTLRHVLSAPSLWSWSSSWRKGRVDADATKAAVKETPPVAQDVHYWICGPGAMNADVSNALMALDVPASRIHMESFGGATVTASSVTGIAANAQVELGGATHEVPVAADQTLLNAILSAGLTPPFSCQSGVCGACKARLTKGQVHMHARMALEDSDVTRGDILTCQSIATSDKLSISFDN</sequence>
<evidence type="ECO:0000256" key="2">
    <source>
        <dbReference type="ARBA" id="ARBA00022630"/>
    </source>
</evidence>
<accession>A0A521F2E7</accession>
<feature type="domain" description="2Fe-2S ferredoxin-type" evidence="9">
    <location>
        <begin position="263"/>
        <end position="352"/>
    </location>
</feature>
<keyword evidence="7" id="KW-0408">Iron</keyword>
<dbReference type="PRINTS" id="PR00406">
    <property type="entry name" value="CYTB5RDTASE"/>
</dbReference>
<evidence type="ECO:0000313" key="12">
    <source>
        <dbReference type="Proteomes" id="UP000319555"/>
    </source>
</evidence>